<reference evidence="8" key="1">
    <citation type="submission" date="2021-02" db="EMBL/GenBank/DDBJ databases">
        <authorList>
            <person name="Dougan E. K."/>
            <person name="Rhodes N."/>
            <person name="Thang M."/>
            <person name="Chan C."/>
        </authorList>
    </citation>
    <scope>NUCLEOTIDE SEQUENCE</scope>
</reference>
<evidence type="ECO:0000313" key="8">
    <source>
        <dbReference type="EMBL" id="CAE7324928.1"/>
    </source>
</evidence>
<dbReference type="EMBL" id="CAJNIZ010011803">
    <property type="protein sequence ID" value="CAE7324928.1"/>
    <property type="molecule type" value="Genomic_DNA"/>
</dbReference>
<evidence type="ECO:0000256" key="3">
    <source>
        <dbReference type="ARBA" id="ARBA00022741"/>
    </source>
</evidence>
<name>A0A812NVR7_SYMPI</name>
<dbReference type="SMART" id="SM00268">
    <property type="entry name" value="ACTIN"/>
    <property type="match status" value="1"/>
</dbReference>
<comment type="catalytic activity">
    <reaction evidence="6">
        <text>ATP + H2O = ADP + phosphate + H(+)</text>
        <dbReference type="Rhea" id="RHEA:13065"/>
        <dbReference type="ChEBI" id="CHEBI:15377"/>
        <dbReference type="ChEBI" id="CHEBI:15378"/>
        <dbReference type="ChEBI" id="CHEBI:30616"/>
        <dbReference type="ChEBI" id="CHEBI:43474"/>
        <dbReference type="ChEBI" id="CHEBI:456216"/>
    </reaction>
</comment>
<keyword evidence="3" id="KW-0547">Nucleotide-binding</keyword>
<evidence type="ECO:0000256" key="7">
    <source>
        <dbReference type="RuleBase" id="RU000487"/>
    </source>
</evidence>
<evidence type="ECO:0000256" key="4">
    <source>
        <dbReference type="ARBA" id="ARBA00022840"/>
    </source>
</evidence>
<dbReference type="Proteomes" id="UP000649617">
    <property type="component" value="Unassembled WGS sequence"/>
</dbReference>
<keyword evidence="5" id="KW-0206">Cytoskeleton</keyword>
<dbReference type="Pfam" id="PF00022">
    <property type="entry name" value="Actin"/>
    <property type="match status" value="1"/>
</dbReference>
<dbReference type="GO" id="GO:0005524">
    <property type="term" value="F:ATP binding"/>
    <property type="evidence" value="ECO:0007669"/>
    <property type="project" value="UniProtKB-KW"/>
</dbReference>
<dbReference type="PANTHER" id="PTHR11937">
    <property type="entry name" value="ACTIN"/>
    <property type="match status" value="1"/>
</dbReference>
<evidence type="ECO:0000256" key="6">
    <source>
        <dbReference type="ARBA" id="ARBA00049360"/>
    </source>
</evidence>
<dbReference type="GO" id="GO:0005856">
    <property type="term" value="C:cytoskeleton"/>
    <property type="evidence" value="ECO:0007669"/>
    <property type="project" value="UniProtKB-SubCell"/>
</dbReference>
<dbReference type="FunFam" id="3.30.420.40:FF:000148">
    <property type="entry name" value="Actin, alpha skeletal muscle"/>
    <property type="match status" value="1"/>
</dbReference>
<gene>
    <name evidence="8" type="ORF">SPIL2461_LOCUS7513</name>
</gene>
<dbReference type="PRINTS" id="PR00190">
    <property type="entry name" value="ACTIN"/>
</dbReference>
<evidence type="ECO:0000313" key="9">
    <source>
        <dbReference type="Proteomes" id="UP000649617"/>
    </source>
</evidence>
<evidence type="ECO:0000256" key="5">
    <source>
        <dbReference type="ARBA" id="ARBA00023212"/>
    </source>
</evidence>
<proteinExistence type="inferred from homology"/>
<protein>
    <recommendedName>
        <fullName evidence="10">Actin</fullName>
    </recommendedName>
</protein>
<comment type="subcellular location">
    <subcellularLocation>
        <location evidence="1">Cytoplasm</location>
        <location evidence="1">Cytoskeleton</location>
    </subcellularLocation>
</comment>
<dbReference type="InterPro" id="IPR043129">
    <property type="entry name" value="ATPase_NBD"/>
</dbReference>
<evidence type="ECO:0008006" key="10">
    <source>
        <dbReference type="Google" id="ProtNLM"/>
    </source>
</evidence>
<dbReference type="SUPFAM" id="SSF53067">
    <property type="entry name" value="Actin-like ATPase domain"/>
    <property type="match status" value="2"/>
</dbReference>
<comment type="similarity">
    <text evidence="7">Belongs to the actin family.</text>
</comment>
<evidence type="ECO:0000256" key="2">
    <source>
        <dbReference type="ARBA" id="ARBA00022490"/>
    </source>
</evidence>
<dbReference type="Gene3D" id="3.90.640.10">
    <property type="entry name" value="Actin, Chain A, domain 4"/>
    <property type="match status" value="1"/>
</dbReference>
<comment type="caution">
    <text evidence="8">The sequence shown here is derived from an EMBL/GenBank/DDBJ whole genome shotgun (WGS) entry which is preliminary data.</text>
</comment>
<accession>A0A812NVR7</accession>
<keyword evidence="4" id="KW-0067">ATP-binding</keyword>
<organism evidence="8 9">
    <name type="scientific">Symbiodinium pilosum</name>
    <name type="common">Dinoflagellate</name>
    <dbReference type="NCBI Taxonomy" id="2952"/>
    <lineage>
        <taxon>Eukaryota</taxon>
        <taxon>Sar</taxon>
        <taxon>Alveolata</taxon>
        <taxon>Dinophyceae</taxon>
        <taxon>Suessiales</taxon>
        <taxon>Symbiodiniaceae</taxon>
        <taxon>Symbiodinium</taxon>
    </lineage>
</organism>
<dbReference type="AlphaFoldDB" id="A0A812NVR7"/>
<dbReference type="OrthoDB" id="408124at2759"/>
<keyword evidence="2" id="KW-0963">Cytoplasm</keyword>
<dbReference type="Gene3D" id="3.30.420.40">
    <property type="match status" value="2"/>
</dbReference>
<evidence type="ECO:0000256" key="1">
    <source>
        <dbReference type="ARBA" id="ARBA00004245"/>
    </source>
</evidence>
<keyword evidence="9" id="KW-1185">Reference proteome</keyword>
<dbReference type="InterPro" id="IPR004000">
    <property type="entry name" value="Actin"/>
</dbReference>
<sequence>MAAVVVDAGSGFCKAGFSGEDAPRAVFPSVVGRLRHHVVMVGVDFKDRHVGDDALAKRGMLHVKHPIDRGVVVSWEDMEDIWSHIFYNELEVSPEDYPVLVAEPPMNPKANREGMTRILFENFHVPAVHIAVQAVLSLYSAGRTTGLVVESGHGITSAVPVCEGYLLPHAALSSSVAGRDLSEFFEQLLCERGFYFNSSHERDILQDMKEKLCWVALDFEAASQDGYKEVRYEMPGGSLASIGCASFRCPELLFQPGLASLGARGLPELTLHSKCNTEVQGELFSNIVLAGGSTLFPGLPERLAKELNSLSPPDATVKVVAPAQRQHGAWLGGATISSVSAFQQMWLTGEEYDDSGPGAIHERCTYQIQ</sequence>